<evidence type="ECO:0000313" key="2">
    <source>
        <dbReference type="EMBL" id="GFE51910.1"/>
    </source>
</evidence>
<feature type="transmembrane region" description="Helical" evidence="1">
    <location>
        <begin position="12"/>
        <end position="33"/>
    </location>
</feature>
<dbReference type="Proteomes" id="UP000436522">
    <property type="component" value="Unassembled WGS sequence"/>
</dbReference>
<dbReference type="EMBL" id="BLIV01000008">
    <property type="protein sequence ID" value="GFE51910.1"/>
    <property type="molecule type" value="Genomic_DNA"/>
</dbReference>
<accession>A0A640VX16</accession>
<keyword evidence="3" id="KW-1185">Reference proteome</keyword>
<organism evidence="2 3">
    <name type="scientific">Roseobacter cerasinus</name>
    <dbReference type="NCBI Taxonomy" id="2602289"/>
    <lineage>
        <taxon>Bacteria</taxon>
        <taxon>Pseudomonadati</taxon>
        <taxon>Pseudomonadota</taxon>
        <taxon>Alphaproteobacteria</taxon>
        <taxon>Rhodobacterales</taxon>
        <taxon>Roseobacteraceae</taxon>
        <taxon>Roseobacter</taxon>
    </lineage>
</organism>
<protein>
    <submittedName>
        <fullName evidence="2">Uncharacterized protein</fullName>
    </submittedName>
</protein>
<evidence type="ECO:0000313" key="3">
    <source>
        <dbReference type="Proteomes" id="UP000436522"/>
    </source>
</evidence>
<reference evidence="2 3" key="1">
    <citation type="submission" date="2019-12" db="EMBL/GenBank/DDBJ databases">
        <title>Roseobacter cerasinus sp. nov., isolated from seawater around aquaculture.</title>
        <authorList>
            <person name="Muramatsu S."/>
            <person name="Takabe Y."/>
            <person name="Mori K."/>
            <person name="Takaichi S."/>
            <person name="Hanada S."/>
        </authorList>
    </citation>
    <scope>NUCLEOTIDE SEQUENCE [LARGE SCALE GENOMIC DNA]</scope>
    <source>
        <strain evidence="2 3">AI77</strain>
    </source>
</reference>
<comment type="caution">
    <text evidence="2">The sequence shown here is derived from an EMBL/GenBank/DDBJ whole genome shotgun (WGS) entry which is preliminary data.</text>
</comment>
<proteinExistence type="predicted"/>
<keyword evidence="1" id="KW-0472">Membrane</keyword>
<keyword evidence="1" id="KW-0812">Transmembrane</keyword>
<dbReference type="AlphaFoldDB" id="A0A640VX16"/>
<feature type="transmembrane region" description="Helical" evidence="1">
    <location>
        <begin position="473"/>
        <end position="490"/>
    </location>
</feature>
<feature type="transmembrane region" description="Helical" evidence="1">
    <location>
        <begin position="522"/>
        <end position="550"/>
    </location>
</feature>
<sequence length="581" mass="63493">MTLGKKFKDEFLHALLTGIFVAVVLTVAAANFSSVQRIETFGRDMGARIVNETKTLFRLTDADHEGSRFALLDFDAKVCGDWAAYTEKPDPTNCHGALEAPVDYVADILTAIVQSDEEPSRLPAAVILDMILPPELFAVPPSDTFSNLDAADSASLDRLRKIMCASPVPLIIPDQSLRLDNGLTMDVPPWPELNMSVCPGPRLVYRANFRLLDDPRVGDNALRMGRLFFKTTDVSKHQPDASLVAALHLAAARCGGTARDHVAANCSAEQRRAAQRALRDQIAETFPLSVLPEPAQRETSTRPEAVEFSLLNDVQNKIAKVEGKKAGEPAGRETNNYGMVVHFRLPIFSGWRSRSHETGGLLLEDPLFAYVGPDWLVLQQKDDLDGLDNAVANPIRVPSAQLANAIVMVGSTARGTGDWHVSPIGAITGPEALLQAAHYYDTFGVEAFEADIYKEKSTSEKTLKFMSKLTSKMAYVVVASVLFALFFTAIRELREFGLKWLSDKKTQSTSNAAVFFAPINRFLINVLSLALVLLAVGLTSLAVVGVTVLVDRPAPQFLIPILAVSAEGILAKFHEFIFDHH</sequence>
<keyword evidence="1" id="KW-1133">Transmembrane helix</keyword>
<evidence type="ECO:0000256" key="1">
    <source>
        <dbReference type="SAM" id="Phobius"/>
    </source>
</evidence>
<gene>
    <name evidence="2" type="ORF">So717_36630</name>
</gene>
<name>A0A640VX16_9RHOB</name>